<evidence type="ECO:0000313" key="3">
    <source>
        <dbReference type="Proteomes" id="UP000228896"/>
    </source>
</evidence>
<feature type="transmembrane region" description="Helical" evidence="1">
    <location>
        <begin position="50"/>
        <end position="75"/>
    </location>
</feature>
<comment type="caution">
    <text evidence="2">The sequence shown here is derived from an EMBL/GenBank/DDBJ whole genome shotgun (WGS) entry which is preliminary data.</text>
</comment>
<protein>
    <recommendedName>
        <fullName evidence="4">TrbC/VIRB2 family protein</fullName>
    </recommendedName>
</protein>
<feature type="transmembrane region" description="Helical" evidence="1">
    <location>
        <begin position="96"/>
        <end position="118"/>
    </location>
</feature>
<gene>
    <name evidence="2" type="ORF">COS18_03300</name>
</gene>
<organism evidence="2 3">
    <name type="scientific">Candidatus Falkowbacteria bacterium CG02_land_8_20_14_3_00_36_14</name>
    <dbReference type="NCBI Taxonomy" id="1974560"/>
    <lineage>
        <taxon>Bacteria</taxon>
        <taxon>Candidatus Falkowiibacteriota</taxon>
    </lineage>
</organism>
<evidence type="ECO:0008006" key="4">
    <source>
        <dbReference type="Google" id="ProtNLM"/>
    </source>
</evidence>
<accession>A0A2M7DMU1</accession>
<dbReference type="InterPro" id="IPR043993">
    <property type="entry name" value="T4SS_pilin"/>
</dbReference>
<name>A0A2M7DMU1_9BACT</name>
<evidence type="ECO:0000256" key="1">
    <source>
        <dbReference type="SAM" id="Phobius"/>
    </source>
</evidence>
<keyword evidence="1" id="KW-0812">Transmembrane</keyword>
<keyword evidence="1" id="KW-1133">Transmembrane helix</keyword>
<dbReference type="EMBL" id="PETS01000082">
    <property type="protein sequence ID" value="PIV51081.1"/>
    <property type="molecule type" value="Genomic_DNA"/>
</dbReference>
<proteinExistence type="predicted"/>
<sequence length="141" mass="14974">MLINKKIFLIAIFIFIFTISAQITLADCSGGSQPCDSTFLSNPLGDGTTPAGLIGTVIKAVLGIVGSLALAMFIYGGLIWMTAAGNQERVTKGKNILIWATIGLAVIFSAYAMVRFVFTGIGVDQPNSQGAQINYFIAYNK</sequence>
<keyword evidence="1" id="KW-0472">Membrane</keyword>
<dbReference type="AlphaFoldDB" id="A0A2M7DMU1"/>
<reference evidence="3" key="1">
    <citation type="submission" date="2017-09" db="EMBL/GenBank/DDBJ databases">
        <title>Depth-based differentiation of microbial function through sediment-hosted aquifers and enrichment of novel symbionts in the deep terrestrial subsurface.</title>
        <authorList>
            <person name="Probst A.J."/>
            <person name="Ladd B."/>
            <person name="Jarett J.K."/>
            <person name="Geller-Mcgrath D.E."/>
            <person name="Sieber C.M.K."/>
            <person name="Emerson J.B."/>
            <person name="Anantharaman K."/>
            <person name="Thomas B.C."/>
            <person name="Malmstrom R."/>
            <person name="Stieglmeier M."/>
            <person name="Klingl A."/>
            <person name="Woyke T."/>
            <person name="Ryan C.M."/>
            <person name="Banfield J.F."/>
        </authorList>
    </citation>
    <scope>NUCLEOTIDE SEQUENCE [LARGE SCALE GENOMIC DNA]</scope>
</reference>
<evidence type="ECO:0000313" key="2">
    <source>
        <dbReference type="EMBL" id="PIV51081.1"/>
    </source>
</evidence>
<dbReference type="Pfam" id="PF18895">
    <property type="entry name" value="T4SS_pilin"/>
    <property type="match status" value="1"/>
</dbReference>
<dbReference type="Proteomes" id="UP000228896">
    <property type="component" value="Unassembled WGS sequence"/>
</dbReference>